<protein>
    <recommendedName>
        <fullName evidence="2">CTLH domain-containing protein</fullName>
    </recommendedName>
</protein>
<reference evidence="3 4" key="1">
    <citation type="journal article" date="2013" name="Curr. Biol.">
        <title>The Genome of the Foraminiferan Reticulomyxa filosa.</title>
        <authorList>
            <person name="Glockner G."/>
            <person name="Hulsmann N."/>
            <person name="Schleicher M."/>
            <person name="Noegel A.A."/>
            <person name="Eichinger L."/>
            <person name="Gallinger C."/>
            <person name="Pawlowski J."/>
            <person name="Sierra R."/>
            <person name="Euteneuer U."/>
            <person name="Pillet L."/>
            <person name="Moustafa A."/>
            <person name="Platzer M."/>
            <person name="Groth M."/>
            <person name="Szafranski K."/>
            <person name="Schliwa M."/>
        </authorList>
    </citation>
    <scope>NUCLEOTIDE SEQUENCE [LARGE SCALE GENOMIC DNA]</scope>
</reference>
<feature type="non-terminal residue" evidence="3">
    <location>
        <position position="478"/>
    </location>
</feature>
<feature type="region of interest" description="Disordered" evidence="1">
    <location>
        <begin position="249"/>
        <end position="274"/>
    </location>
</feature>
<evidence type="ECO:0000313" key="4">
    <source>
        <dbReference type="Proteomes" id="UP000023152"/>
    </source>
</evidence>
<dbReference type="PANTHER" id="PTHR12170:SF2">
    <property type="entry name" value="E3 UBIQUITIN-PROTEIN TRANSFERASE MAEA"/>
    <property type="match status" value="1"/>
</dbReference>
<gene>
    <name evidence="3" type="ORF">RFI_24866</name>
</gene>
<dbReference type="InterPro" id="IPR024964">
    <property type="entry name" value="CTLH/CRA"/>
</dbReference>
<accession>X6MFR9</accession>
<feature type="compositionally biased region" description="Acidic residues" evidence="1">
    <location>
        <begin position="261"/>
        <end position="271"/>
    </location>
</feature>
<evidence type="ECO:0000259" key="2">
    <source>
        <dbReference type="PROSITE" id="PS50897"/>
    </source>
</evidence>
<feature type="domain" description="CTLH" evidence="2">
    <location>
        <begin position="398"/>
        <end position="445"/>
    </location>
</feature>
<dbReference type="PANTHER" id="PTHR12170">
    <property type="entry name" value="MACROPHAGE ERYTHROBLAST ATTACHER-RELATED"/>
    <property type="match status" value="1"/>
</dbReference>
<comment type="caution">
    <text evidence="3">The sequence shown here is derived from an EMBL/GenBank/DDBJ whole genome shotgun (WGS) entry which is preliminary data.</text>
</comment>
<dbReference type="InterPro" id="IPR006595">
    <property type="entry name" value="CTLH_C"/>
</dbReference>
<dbReference type="PROSITE" id="PS50897">
    <property type="entry name" value="CTLH"/>
    <property type="match status" value="1"/>
</dbReference>
<sequence length="478" mass="55773">MFSFFELLQTNEPSALSITKQVNWYSPSFVQKRKYTKKRTSRSMARSGKEKLENPLEGEYELFGSALQGLRKSLRNSRKYVVRHLAEFDRELHSSWEKRESIEAPNSIEELIKHLESMKSSLKGFETITNHELKVLDHRIQYFKVQKVQSKLKTPINAWDPRSVSDYHYGVTQINNNNNNNMTNNITSNINPTFIPRTPSTLVYPRSPSIDTHGGLKQGNTNTSTHAFTFSPYVQVMTKKQVQMPVLHSTSINQREKKNDDDDNNNIDIDDSGQKTWLSLDEMSPMSTSTGIVGNNNNNNNYSYTYPPSPINVLSSSPTTTSPLLNMNDRLKYRQIYQRSNPDLFKRKWERIFMDRVIIDYMLRNYCFDSAKNLLICNELGLLTTFDIFHHNKNTFIALQQRNLHSLFKWCRQNKSHLKQHQSQLEYWLHCVHIIDLAKKGKESEALQYIRNHLLKDDNNNDNTLNQKYSNISQLMTV</sequence>
<dbReference type="InterPro" id="IPR045098">
    <property type="entry name" value="Fyv10_fam"/>
</dbReference>
<dbReference type="GO" id="GO:0043161">
    <property type="term" value="P:proteasome-mediated ubiquitin-dependent protein catabolic process"/>
    <property type="evidence" value="ECO:0007669"/>
    <property type="project" value="InterPro"/>
</dbReference>
<name>X6MFR9_RETFI</name>
<dbReference type="Proteomes" id="UP000023152">
    <property type="component" value="Unassembled WGS sequence"/>
</dbReference>
<dbReference type="GO" id="GO:0005634">
    <property type="term" value="C:nucleus"/>
    <property type="evidence" value="ECO:0007669"/>
    <property type="project" value="TreeGrafter"/>
</dbReference>
<keyword evidence="4" id="KW-1185">Reference proteome</keyword>
<dbReference type="GO" id="GO:0034657">
    <property type="term" value="C:GID complex"/>
    <property type="evidence" value="ECO:0007669"/>
    <property type="project" value="TreeGrafter"/>
</dbReference>
<dbReference type="GO" id="GO:0005737">
    <property type="term" value="C:cytoplasm"/>
    <property type="evidence" value="ECO:0007669"/>
    <property type="project" value="TreeGrafter"/>
</dbReference>
<organism evidence="3 4">
    <name type="scientific">Reticulomyxa filosa</name>
    <dbReference type="NCBI Taxonomy" id="46433"/>
    <lineage>
        <taxon>Eukaryota</taxon>
        <taxon>Sar</taxon>
        <taxon>Rhizaria</taxon>
        <taxon>Retaria</taxon>
        <taxon>Foraminifera</taxon>
        <taxon>Monothalamids</taxon>
        <taxon>Reticulomyxidae</taxon>
        <taxon>Reticulomyxa</taxon>
    </lineage>
</organism>
<dbReference type="EMBL" id="ASPP01021341">
    <property type="protein sequence ID" value="ETO12511.1"/>
    <property type="molecule type" value="Genomic_DNA"/>
</dbReference>
<dbReference type="Pfam" id="PF10607">
    <property type="entry name" value="CTLH"/>
    <property type="match status" value="1"/>
</dbReference>
<dbReference type="GO" id="GO:0004842">
    <property type="term" value="F:ubiquitin-protein transferase activity"/>
    <property type="evidence" value="ECO:0007669"/>
    <property type="project" value="InterPro"/>
</dbReference>
<evidence type="ECO:0000313" key="3">
    <source>
        <dbReference type="EMBL" id="ETO12511.1"/>
    </source>
</evidence>
<evidence type="ECO:0000256" key="1">
    <source>
        <dbReference type="SAM" id="MobiDB-lite"/>
    </source>
</evidence>
<dbReference type="OrthoDB" id="1933455at2759"/>
<proteinExistence type="predicted"/>
<dbReference type="AlphaFoldDB" id="X6MFR9"/>